<dbReference type="Pfam" id="PF13490">
    <property type="entry name" value="zf-HC2"/>
    <property type="match status" value="1"/>
</dbReference>
<feature type="compositionally biased region" description="Polar residues" evidence="1">
    <location>
        <begin position="167"/>
        <end position="181"/>
    </location>
</feature>
<organism evidence="3 4">
    <name type="scientific">Stigmatella ashevillensis</name>
    <dbReference type="NCBI Taxonomy" id="2995309"/>
    <lineage>
        <taxon>Bacteria</taxon>
        <taxon>Pseudomonadati</taxon>
        <taxon>Myxococcota</taxon>
        <taxon>Myxococcia</taxon>
        <taxon>Myxococcales</taxon>
        <taxon>Cystobacterineae</taxon>
        <taxon>Archangiaceae</taxon>
        <taxon>Stigmatella</taxon>
    </lineage>
</organism>
<dbReference type="InterPro" id="IPR041916">
    <property type="entry name" value="Anti_sigma_zinc_sf"/>
</dbReference>
<evidence type="ECO:0000313" key="4">
    <source>
        <dbReference type="Proteomes" id="UP001221838"/>
    </source>
</evidence>
<dbReference type="RefSeq" id="WP_272136842.1">
    <property type="nucleotide sequence ID" value="NZ_JAQNDM010000002.1"/>
</dbReference>
<evidence type="ECO:0000313" key="3">
    <source>
        <dbReference type="EMBL" id="MDC0708817.1"/>
    </source>
</evidence>
<feature type="region of interest" description="Disordered" evidence="1">
    <location>
        <begin position="390"/>
        <end position="427"/>
    </location>
</feature>
<feature type="compositionally biased region" description="Low complexity" evidence="1">
    <location>
        <begin position="244"/>
        <end position="254"/>
    </location>
</feature>
<evidence type="ECO:0000256" key="1">
    <source>
        <dbReference type="SAM" id="MobiDB-lite"/>
    </source>
</evidence>
<sequence length="427" mass="45016">MKPQHLHAPEDRLLDFAYGELSAKEALAVESHLEGCPRCREALASIRGVRSAFSQLSLEPAPEAGLDSLLAYAQQSARSMAAGPVPKQTLWRRLTVPVMGVAAVCVFGMVTLRVTQNVQFQPEFSAKAQEAAAPKPSMDRGAVPPASSAETATIEPGFEPNADLEFDTQSPSKQQMPQLSTARRDQPWEGAEKKKTMPAPAGKKGTSLASKSKEAKYEAPGDKVSGLVDGFMAPPPPPAPVAPAPAAATPAPRKAQAEVADELEPAPQQRDSDEEDANRLKDDSLVGGGPSSSLRLNESRARQSNSAPSSGAVAPAERPVSETELSQQVIVARQDNKRVLEVSLLREALAAGATGEERLSLLTRLCDAEFALGRRKAAIEACSQVVKEAPGSQAAQVARRRLNQDAPAAKPQAQPGSLPASPPAHAP</sequence>
<feature type="compositionally biased region" description="Polar residues" evidence="1">
    <location>
        <begin position="291"/>
        <end position="309"/>
    </location>
</feature>
<evidence type="ECO:0000259" key="2">
    <source>
        <dbReference type="Pfam" id="PF13490"/>
    </source>
</evidence>
<feature type="compositionally biased region" description="Basic and acidic residues" evidence="1">
    <location>
        <begin position="211"/>
        <end position="221"/>
    </location>
</feature>
<dbReference type="EMBL" id="JAQNDM010000002">
    <property type="protein sequence ID" value="MDC0708817.1"/>
    <property type="molecule type" value="Genomic_DNA"/>
</dbReference>
<feature type="domain" description="Putative zinc-finger" evidence="2">
    <location>
        <begin position="11"/>
        <end position="40"/>
    </location>
</feature>
<feature type="compositionally biased region" description="Basic and acidic residues" evidence="1">
    <location>
        <begin position="182"/>
        <end position="195"/>
    </location>
</feature>
<protein>
    <submittedName>
        <fullName evidence="3">Zf-HC2 domain-containing protein</fullName>
    </submittedName>
</protein>
<dbReference type="InterPro" id="IPR027383">
    <property type="entry name" value="Znf_put"/>
</dbReference>
<dbReference type="Gene3D" id="1.10.10.1320">
    <property type="entry name" value="Anti-sigma factor, zinc-finger domain"/>
    <property type="match status" value="1"/>
</dbReference>
<accession>A0ABT5D582</accession>
<keyword evidence="4" id="KW-1185">Reference proteome</keyword>
<feature type="compositionally biased region" description="Pro residues" evidence="1">
    <location>
        <begin position="233"/>
        <end position="243"/>
    </location>
</feature>
<proteinExistence type="predicted"/>
<gene>
    <name evidence="3" type="ORF">POL68_10090</name>
</gene>
<feature type="compositionally biased region" description="Low complexity" evidence="1">
    <location>
        <begin position="404"/>
        <end position="415"/>
    </location>
</feature>
<reference evidence="3 4" key="1">
    <citation type="submission" date="2022-11" db="EMBL/GenBank/DDBJ databases">
        <title>Minimal conservation of predation-associated metabolite biosynthetic gene clusters underscores biosynthetic potential of Myxococcota including descriptions for ten novel species: Archangium lansinium sp. nov., Myxococcus landrumus sp. nov., Nannocystis bai.</title>
        <authorList>
            <person name="Ahearne A."/>
            <person name="Stevens C."/>
            <person name="Dowd S."/>
        </authorList>
    </citation>
    <scope>NUCLEOTIDE SEQUENCE [LARGE SCALE GENOMIC DNA]</scope>
    <source>
        <strain evidence="3 4">NCWAL01</strain>
    </source>
</reference>
<name>A0ABT5D582_9BACT</name>
<dbReference type="Proteomes" id="UP001221838">
    <property type="component" value="Unassembled WGS sequence"/>
</dbReference>
<comment type="caution">
    <text evidence="3">The sequence shown here is derived from an EMBL/GenBank/DDBJ whole genome shotgun (WGS) entry which is preliminary data.</text>
</comment>
<feature type="region of interest" description="Disordered" evidence="1">
    <location>
        <begin position="130"/>
        <end position="329"/>
    </location>
</feature>